<evidence type="ECO:0000313" key="1">
    <source>
        <dbReference type="EMBL" id="APJ03433.1"/>
    </source>
</evidence>
<keyword evidence="2" id="KW-1185">Reference proteome</keyword>
<gene>
    <name evidence="1" type="ORF">AXG55_05745</name>
</gene>
<evidence type="ECO:0000313" key="2">
    <source>
        <dbReference type="Proteomes" id="UP000184731"/>
    </source>
</evidence>
<sequence>MPIATGSFAIKRFQILSPVKDISMTWILERMQKHFISPLDLDDVREEAIGFCHPFSGESKIENPHGLIYENVFVFGIREDKKKIPATYMKLQLRAALDALGHERENAQGVIKKVGKKVRDSVKDRLKDELLRSTLPSVRLIEILWHLNTNQIWLTSASPSVVCEFEKIFTEAFELPLVVINPGTAALDFERIQLGLKIDTQPYFDVSPISLATADVRKNHNEKNVDSNEAPLF</sequence>
<dbReference type="EMBL" id="CP017834">
    <property type="protein sequence ID" value="APJ03433.1"/>
    <property type="molecule type" value="Genomic_DNA"/>
</dbReference>
<accession>A0A1L4CZP4</accession>
<organism evidence="1 2">
    <name type="scientific">Silvanigrella aquatica</name>
    <dbReference type="NCBI Taxonomy" id="1915309"/>
    <lineage>
        <taxon>Bacteria</taxon>
        <taxon>Pseudomonadati</taxon>
        <taxon>Bdellovibrionota</taxon>
        <taxon>Oligoflexia</taxon>
        <taxon>Silvanigrellales</taxon>
        <taxon>Silvanigrellaceae</taxon>
        <taxon>Silvanigrella</taxon>
    </lineage>
</organism>
<name>A0A1L4CZP4_9BACT</name>
<proteinExistence type="predicted"/>
<dbReference type="KEGG" id="saqi:AXG55_05745"/>
<dbReference type="STRING" id="1915309.AXG55_05745"/>
<protein>
    <submittedName>
        <fullName evidence="1">Uncharacterized protein</fullName>
    </submittedName>
</protein>
<dbReference type="Proteomes" id="UP000184731">
    <property type="component" value="Chromosome"/>
</dbReference>
<dbReference type="RefSeq" id="WP_148697165.1">
    <property type="nucleotide sequence ID" value="NZ_CP017834.1"/>
</dbReference>
<dbReference type="OrthoDB" id="9793997at2"/>
<reference evidence="1 2" key="1">
    <citation type="submission" date="2016-10" db="EMBL/GenBank/DDBJ databases">
        <title>Silvanigrella aquatica sp. nov., isolated from a freshwater lake located in the Black Forest, Germany, description of Silvanigrellaceae fam. nov., Silvanigrellales ord. nov., reclassification of the order Bdellovibrionales in the class Oligoflexia, reclassification of the families Bacteriovoracaceae and Halobacteriovoraceae in the new order Bacteriovoracales ord. nov., and reclassification of the family Pseudobacteriovoracaceae in the order Oligoflexiales.</title>
        <authorList>
            <person name="Hahn M.W."/>
            <person name="Schmidt J."/>
            <person name="Koll U."/>
            <person name="Rohde M."/>
            <person name="Verbag S."/>
            <person name="Pitt A."/>
            <person name="Nakai R."/>
            <person name="Naganuma T."/>
            <person name="Lang E."/>
        </authorList>
    </citation>
    <scope>NUCLEOTIDE SEQUENCE [LARGE SCALE GENOMIC DNA]</scope>
    <source>
        <strain evidence="1 2">MWH-Nonnen-W8red</strain>
    </source>
</reference>
<dbReference type="AlphaFoldDB" id="A0A1L4CZP4"/>